<dbReference type="PANTHER" id="PTHR43547:SF2">
    <property type="entry name" value="HYBRID SIGNAL TRANSDUCTION HISTIDINE KINASE C"/>
    <property type="match status" value="1"/>
</dbReference>
<reference evidence="11 12" key="1">
    <citation type="submission" date="2013-12" db="EMBL/GenBank/DDBJ databases">
        <title>Complete genome sequence of Rhizobium etli bv. mimosae IE4771.</title>
        <authorList>
            <person name="Bustos P."/>
            <person name="Santamaria R.I."/>
            <person name="Lozano L."/>
            <person name="Ormeno-Orrillo E."/>
            <person name="Rogel M.A."/>
            <person name="Romero D."/>
            <person name="Cevallos M.A."/>
            <person name="Martinez-Romero E."/>
            <person name="Gonzalez V."/>
        </authorList>
    </citation>
    <scope>NUCLEOTIDE SEQUENCE [LARGE SCALE GENOMIC DNA]</scope>
    <source>
        <strain evidence="11 12">IE4771</strain>
        <plasmid evidence="12">Plasmid pRetIE4771d</plasmid>
    </source>
</reference>
<dbReference type="Gene3D" id="3.40.50.2300">
    <property type="match status" value="1"/>
</dbReference>
<dbReference type="PROSITE" id="PS50110">
    <property type="entry name" value="RESPONSE_REGULATORY"/>
    <property type="match status" value="1"/>
</dbReference>
<feature type="domain" description="Histidine kinase" evidence="8">
    <location>
        <begin position="576"/>
        <end position="791"/>
    </location>
</feature>
<dbReference type="Pfam" id="PF02518">
    <property type="entry name" value="HATPase_c"/>
    <property type="match status" value="1"/>
</dbReference>
<dbReference type="HOGENOM" id="CLU_348785_0_0_5"/>
<dbReference type="Gene3D" id="3.30.450.20">
    <property type="entry name" value="PAS domain"/>
    <property type="match status" value="3"/>
</dbReference>
<keyword evidence="7" id="KW-0175">Coiled coil</keyword>
<dbReference type="SMART" id="SM00387">
    <property type="entry name" value="HATPase_c"/>
    <property type="match status" value="1"/>
</dbReference>
<dbReference type="Pfam" id="PF13188">
    <property type="entry name" value="PAS_8"/>
    <property type="match status" value="1"/>
</dbReference>
<dbReference type="EC" id="2.7.13.3" evidence="2"/>
<evidence type="ECO:0000259" key="8">
    <source>
        <dbReference type="PROSITE" id="PS50109"/>
    </source>
</evidence>
<evidence type="ECO:0000256" key="1">
    <source>
        <dbReference type="ARBA" id="ARBA00000085"/>
    </source>
</evidence>
<proteinExistence type="predicted"/>
<evidence type="ECO:0000259" key="10">
    <source>
        <dbReference type="PROSITE" id="PS50112"/>
    </source>
</evidence>
<dbReference type="InterPro" id="IPR035965">
    <property type="entry name" value="PAS-like_dom_sf"/>
</dbReference>
<evidence type="ECO:0000256" key="7">
    <source>
        <dbReference type="SAM" id="Coils"/>
    </source>
</evidence>
<dbReference type="NCBIfam" id="TIGR00229">
    <property type="entry name" value="sensory_box"/>
    <property type="match status" value="1"/>
</dbReference>
<dbReference type="SMART" id="SM00091">
    <property type="entry name" value="PAS"/>
    <property type="match status" value="3"/>
</dbReference>
<evidence type="ECO:0000256" key="5">
    <source>
        <dbReference type="ARBA" id="ARBA00022777"/>
    </source>
</evidence>
<dbReference type="SUPFAM" id="SSF52172">
    <property type="entry name" value="CheY-like"/>
    <property type="match status" value="1"/>
</dbReference>
<evidence type="ECO:0000313" key="11">
    <source>
        <dbReference type="EMBL" id="AIC30888.1"/>
    </source>
</evidence>
<evidence type="ECO:0000256" key="6">
    <source>
        <dbReference type="PROSITE-ProRule" id="PRU00169"/>
    </source>
</evidence>
<dbReference type="CDD" id="cd00130">
    <property type="entry name" value="PAS"/>
    <property type="match status" value="1"/>
</dbReference>
<evidence type="ECO:0000256" key="2">
    <source>
        <dbReference type="ARBA" id="ARBA00012438"/>
    </source>
</evidence>
<dbReference type="InterPro" id="IPR001789">
    <property type="entry name" value="Sig_transdc_resp-reg_receiver"/>
</dbReference>
<dbReference type="AlphaFoldDB" id="A0A060I7C3"/>
<dbReference type="SMART" id="SM00388">
    <property type="entry name" value="HisKA"/>
    <property type="match status" value="1"/>
</dbReference>
<feature type="coiled-coil region" evidence="7">
    <location>
        <begin position="524"/>
        <end position="572"/>
    </location>
</feature>
<evidence type="ECO:0000313" key="12">
    <source>
        <dbReference type="Proteomes" id="UP000027180"/>
    </source>
</evidence>
<accession>A0A060I7C3</accession>
<dbReference type="PROSITE" id="PS50112">
    <property type="entry name" value="PAS"/>
    <property type="match status" value="1"/>
</dbReference>
<dbReference type="InterPro" id="IPR000014">
    <property type="entry name" value="PAS"/>
</dbReference>
<evidence type="ECO:0000256" key="3">
    <source>
        <dbReference type="ARBA" id="ARBA00022553"/>
    </source>
</evidence>
<dbReference type="InterPro" id="IPR036890">
    <property type="entry name" value="HATPase_C_sf"/>
</dbReference>
<feature type="modified residue" description="4-aspartylphosphate" evidence="6">
    <location>
        <position position="69"/>
    </location>
</feature>
<dbReference type="Pfam" id="PF12860">
    <property type="entry name" value="PAS_7"/>
    <property type="match status" value="2"/>
</dbReference>
<dbReference type="InterPro" id="IPR011006">
    <property type="entry name" value="CheY-like_superfamily"/>
</dbReference>
<dbReference type="Proteomes" id="UP000027180">
    <property type="component" value="Plasmid pRetIE4771d"/>
</dbReference>
<comment type="catalytic activity">
    <reaction evidence="1">
        <text>ATP + protein L-histidine = ADP + protein N-phospho-L-histidine.</text>
        <dbReference type="EC" id="2.7.13.3"/>
    </reaction>
</comment>
<dbReference type="FunFam" id="3.30.565.10:FF:000006">
    <property type="entry name" value="Sensor histidine kinase WalK"/>
    <property type="match status" value="1"/>
</dbReference>
<dbReference type="Pfam" id="PF00512">
    <property type="entry name" value="HisKA"/>
    <property type="match status" value="1"/>
</dbReference>
<dbReference type="Pfam" id="PF00072">
    <property type="entry name" value="Response_reg"/>
    <property type="match status" value="1"/>
</dbReference>
<keyword evidence="4" id="KW-0808">Transferase</keyword>
<feature type="coiled-coil region" evidence="7">
    <location>
        <begin position="265"/>
        <end position="292"/>
    </location>
</feature>
<dbReference type="EMBL" id="CP006990">
    <property type="protein sequence ID" value="AIC30888.1"/>
    <property type="molecule type" value="Genomic_DNA"/>
</dbReference>
<sequence length="801" mass="88766">MVVATWANGGIVLSDELHMISAMGGALTGLPGIGDCLDQHGIVLGVHLDRDGFHECAAKRPLPELILLDALSPEGDGLEDCRRLKENVVTRDIPVIILVSPQDEQTKIAGFAAGAVDCVSNLVSAAELVARIKRHIELAAAQARLQRRNEQLETALASMGQGVCLFDESGRLLLSNNRYAEVYGLDPAVIHPGQSLEDILNLRLEVGAVPATSTSDYLAWAEATNMGDVPQDWIKELKSGRIIRGYHQRTPEGGWVSTHEDITKAWFAEKALAEAHAQAERAEQEARAAHARLLAAFEVVPEGLVLFDAEDRFVLWNRRYEQLYAESGDMLAKGMRFEDRLRAGLERGQYPEAVGREDEWLEERLAHHAAPTSNHEQRLPGNRWIRIEERRISEGGSVGIRVDITDLKMQEASFRLLFEGNPMPMWVYDRETLKFLHVNQAAIDHYGYRLEQFLTMTLRDIQVPQDAGRAAVAVFDAEDPAATTCSSRHLKADGGAIEVTVYSTCLNYKGKAAALMAVADVTEAKRAEKALLQHRDTLEEMVRSRTVELARQAEELERMLAQEKQINELQRQFVSMASHEFRTPLAVIDGAAQRLIRRKEAATPEFLAEKADQIRSSVSRMLELMESILAAGRLDHGRITIVPKPCSIAEIIETCSARQESIRRSHRFLLELDRIPETIYGDRPALDQVFSNLFSNAVKYAPDSPNVHVTGWQEGESVCITVRDEGIGIDADDLPKMFQRYFRARSSTGIAGTGIGLNLVKQIIELHGGTIEVASSRGNGTTFTLRLPIGAEAYDELRAAG</sequence>
<keyword evidence="5 11" id="KW-0418">Kinase</keyword>
<feature type="domain" description="PAS" evidence="10">
    <location>
        <begin position="410"/>
        <end position="466"/>
    </location>
</feature>
<dbReference type="SUPFAM" id="SSF55874">
    <property type="entry name" value="ATPase domain of HSP90 chaperone/DNA topoisomerase II/histidine kinase"/>
    <property type="match status" value="1"/>
</dbReference>
<feature type="domain" description="Response regulatory" evidence="9">
    <location>
        <begin position="9"/>
        <end position="136"/>
    </location>
</feature>
<protein>
    <recommendedName>
        <fullName evidence="2">histidine kinase</fullName>
        <ecNumber evidence="2">2.7.13.3</ecNumber>
    </recommendedName>
</protein>
<dbReference type="KEGG" id="rei:IE4771_PD00333"/>
<dbReference type="InterPro" id="IPR003594">
    <property type="entry name" value="HATPase_dom"/>
</dbReference>
<dbReference type="PANTHER" id="PTHR43547">
    <property type="entry name" value="TWO-COMPONENT HISTIDINE KINASE"/>
    <property type="match status" value="1"/>
</dbReference>
<dbReference type="CDD" id="cd00082">
    <property type="entry name" value="HisKA"/>
    <property type="match status" value="1"/>
</dbReference>
<evidence type="ECO:0000259" key="9">
    <source>
        <dbReference type="PROSITE" id="PS50110"/>
    </source>
</evidence>
<dbReference type="InterPro" id="IPR005467">
    <property type="entry name" value="His_kinase_dom"/>
</dbReference>
<dbReference type="PRINTS" id="PR00344">
    <property type="entry name" value="BCTRLSENSOR"/>
</dbReference>
<dbReference type="SUPFAM" id="SSF55785">
    <property type="entry name" value="PYP-like sensor domain (PAS domain)"/>
    <property type="match status" value="3"/>
</dbReference>
<keyword evidence="11" id="KW-0614">Plasmid</keyword>
<dbReference type="PROSITE" id="PS50109">
    <property type="entry name" value="HIS_KIN"/>
    <property type="match status" value="1"/>
</dbReference>
<dbReference type="Gene3D" id="1.10.287.130">
    <property type="match status" value="1"/>
</dbReference>
<dbReference type="Gene3D" id="3.30.565.10">
    <property type="entry name" value="Histidine kinase-like ATPase, C-terminal domain"/>
    <property type="match status" value="1"/>
</dbReference>
<dbReference type="SUPFAM" id="SSF47384">
    <property type="entry name" value="Homodimeric domain of signal transducing histidine kinase"/>
    <property type="match status" value="1"/>
</dbReference>
<dbReference type="GO" id="GO:0000155">
    <property type="term" value="F:phosphorelay sensor kinase activity"/>
    <property type="evidence" value="ECO:0007669"/>
    <property type="project" value="InterPro"/>
</dbReference>
<evidence type="ECO:0000256" key="4">
    <source>
        <dbReference type="ARBA" id="ARBA00022679"/>
    </source>
</evidence>
<dbReference type="InterPro" id="IPR004358">
    <property type="entry name" value="Sig_transdc_His_kin-like_C"/>
</dbReference>
<organism evidence="11 12">
    <name type="scientific">Rhizobium etli bv. mimosae str. IE4771</name>
    <dbReference type="NCBI Taxonomy" id="1432050"/>
    <lineage>
        <taxon>Bacteria</taxon>
        <taxon>Pseudomonadati</taxon>
        <taxon>Pseudomonadota</taxon>
        <taxon>Alphaproteobacteria</taxon>
        <taxon>Hyphomicrobiales</taxon>
        <taxon>Rhizobiaceae</taxon>
        <taxon>Rhizobium/Agrobacterium group</taxon>
        <taxon>Rhizobium</taxon>
    </lineage>
</organism>
<keyword evidence="3 6" id="KW-0597">Phosphoprotein</keyword>
<geneLocation type="plasmid" evidence="11 12">
    <name>pRetIE4771d</name>
</geneLocation>
<dbReference type="InterPro" id="IPR003661">
    <property type="entry name" value="HisK_dim/P_dom"/>
</dbReference>
<dbReference type="InterPro" id="IPR036097">
    <property type="entry name" value="HisK_dim/P_sf"/>
</dbReference>
<name>A0A060I7C3_RHIET</name>
<dbReference type="OrthoDB" id="9808408at2"/>
<gene>
    <name evidence="11" type="ORF">IE4771_PD00333</name>
</gene>